<dbReference type="CDD" id="cd00293">
    <property type="entry name" value="USP-like"/>
    <property type="match status" value="2"/>
</dbReference>
<dbReference type="SUPFAM" id="SSF52402">
    <property type="entry name" value="Adenine nucleotide alpha hydrolases-like"/>
    <property type="match status" value="2"/>
</dbReference>
<dbReference type="PANTHER" id="PTHR46268">
    <property type="entry name" value="STRESS RESPONSE PROTEIN NHAX"/>
    <property type="match status" value="1"/>
</dbReference>
<reference evidence="3 4" key="2">
    <citation type="journal article" date="2012" name="J. Bacteriol.">
        <title>Complete genome sequences of six strains of the genus Methylobacterium.</title>
        <authorList>
            <person name="Marx C.J."/>
            <person name="Bringel F."/>
            <person name="Chistoserdova L."/>
            <person name="Moulin L."/>
            <person name="Farhan Ul Haque M."/>
            <person name="Fleischman D.E."/>
            <person name="Gruffaz C."/>
            <person name="Jourand P."/>
            <person name="Knief C."/>
            <person name="Lee M.C."/>
            <person name="Muller E.E."/>
            <person name="Nadalig T."/>
            <person name="Peyraud R."/>
            <person name="Roselli S."/>
            <person name="Russ L."/>
            <person name="Goodwin L.A."/>
            <person name="Ivanova N."/>
            <person name="Kyrpides N."/>
            <person name="Lajus A."/>
            <person name="Land M.L."/>
            <person name="Medigue C."/>
            <person name="Mikhailova N."/>
            <person name="Nolan M."/>
            <person name="Woyke T."/>
            <person name="Stolyar S."/>
            <person name="Vorholt J.A."/>
            <person name="Vuilleumier S."/>
        </authorList>
    </citation>
    <scope>NUCLEOTIDE SEQUENCE [LARGE SCALE GENOMIC DNA]</scope>
    <source>
        <strain evidence="4">CM4 / NCIMB 13688</strain>
        <plasmid evidence="3 4">pCMU01</plasmid>
    </source>
</reference>
<evidence type="ECO:0000313" key="3">
    <source>
        <dbReference type="EMBL" id="ACK86220.1"/>
    </source>
</evidence>
<geneLocation type="plasmid" evidence="3 4">
    <name>pCMU01</name>
</geneLocation>
<dbReference type="InterPro" id="IPR014729">
    <property type="entry name" value="Rossmann-like_a/b/a_fold"/>
</dbReference>
<dbReference type="RefSeq" id="WP_012606123.1">
    <property type="nucleotide sequence ID" value="NC_011758.1"/>
</dbReference>
<feature type="domain" description="UspA" evidence="2">
    <location>
        <begin position="2"/>
        <end position="128"/>
    </location>
</feature>
<name>B7L312_METC4</name>
<evidence type="ECO:0000256" key="1">
    <source>
        <dbReference type="ARBA" id="ARBA00008791"/>
    </source>
</evidence>
<dbReference type="PANTHER" id="PTHR46268:SF6">
    <property type="entry name" value="UNIVERSAL STRESS PROTEIN UP12"/>
    <property type="match status" value="1"/>
</dbReference>
<proteinExistence type="inferred from homology"/>
<accession>B7L312</accession>
<dbReference type="HOGENOM" id="CLU_049301_2_1_5"/>
<protein>
    <submittedName>
        <fullName evidence="3">UspA domain protein</fullName>
    </submittedName>
</protein>
<feature type="domain" description="UspA" evidence="2">
    <location>
        <begin position="135"/>
        <end position="278"/>
    </location>
</feature>
<keyword evidence="3" id="KW-0614">Plasmid</keyword>
<comment type="similarity">
    <text evidence="1">Belongs to the universal stress protein A family.</text>
</comment>
<dbReference type="AlphaFoldDB" id="B7L312"/>
<dbReference type="Gene3D" id="3.40.50.620">
    <property type="entry name" value="HUPs"/>
    <property type="match status" value="2"/>
</dbReference>
<dbReference type="Pfam" id="PF00582">
    <property type="entry name" value="Usp"/>
    <property type="match status" value="2"/>
</dbReference>
<dbReference type="EMBL" id="CP001299">
    <property type="protein sequence ID" value="ACK86220.1"/>
    <property type="molecule type" value="Genomic_DNA"/>
</dbReference>
<dbReference type="PRINTS" id="PR01438">
    <property type="entry name" value="UNVRSLSTRESS"/>
</dbReference>
<dbReference type="InterPro" id="IPR006015">
    <property type="entry name" value="Universal_stress_UspA"/>
</dbReference>
<organism evidence="3 4">
    <name type="scientific">Methylorubrum extorquens (strain CM4 / NCIMB 13688)</name>
    <name type="common">Methylobacterium extorquens</name>
    <dbReference type="NCBI Taxonomy" id="440085"/>
    <lineage>
        <taxon>Bacteria</taxon>
        <taxon>Pseudomonadati</taxon>
        <taxon>Pseudomonadota</taxon>
        <taxon>Alphaproteobacteria</taxon>
        <taxon>Hyphomicrobiales</taxon>
        <taxon>Methylobacteriaceae</taxon>
        <taxon>Methylorubrum</taxon>
    </lineage>
</organism>
<reference evidence="3 4" key="1">
    <citation type="submission" date="2008-12" db="EMBL/GenBank/DDBJ databases">
        <title>Complete sequence of plasmid1 of Methylobacterium chloromethanicum CM4.</title>
        <authorList>
            <consortium name="US DOE Joint Genome Institute"/>
            <person name="Lucas S."/>
            <person name="Copeland A."/>
            <person name="Lapidus A."/>
            <person name="Glavina del Rio T."/>
            <person name="Dalin E."/>
            <person name="Tice H."/>
            <person name="Bruce D."/>
            <person name="Goodwin L."/>
            <person name="Pitluck S."/>
            <person name="Chertkov O."/>
            <person name="Brettin T."/>
            <person name="Detter J.C."/>
            <person name="Han C."/>
            <person name="Larimer F."/>
            <person name="Land M."/>
            <person name="Hauser L."/>
            <person name="Kyrpides N."/>
            <person name="Mikhailova N."/>
            <person name="Marx C."/>
            <person name="Richardson P."/>
        </authorList>
    </citation>
    <scope>NUCLEOTIDE SEQUENCE [LARGE SCALE GENOMIC DNA]</scope>
    <source>
        <strain evidence="4">CM4 / NCIMB 13688</strain>
        <plasmid evidence="3 4">pCMU01</plasmid>
    </source>
</reference>
<evidence type="ECO:0000259" key="2">
    <source>
        <dbReference type="Pfam" id="PF00582"/>
    </source>
</evidence>
<dbReference type="InterPro" id="IPR006016">
    <property type="entry name" value="UspA"/>
</dbReference>
<dbReference type="Proteomes" id="UP000002385">
    <property type="component" value="Plasmid pCMU01"/>
</dbReference>
<sequence length="309" mass="33478">MRILVATDFSVRSHRALRRAGLLAGPRRGKLMPMHVVEGLGTRQVAQDLREAQRMILEQVAVVPELFRAGCEPIVIGGEPACAVLHAASAWEIELIVVGSPSVPPGRTSGETLRALVRRSQCPVLVVRQPVEGPYRKVLASIDLSDTSTRALRGVGSLGLADDADVTVLHAFRAPATTKLRAVGVSQEHLDDYVESWRTGFAGELDDILTREGLERGDWRRRVEEGRPRDVIPRVAMEYRADLVAVGTHGRTGLARALRGSVAEDLLSTPGPDVLVVPPPRRTPGRPTWLRLGASRPPDVQPAPGFAVT</sequence>
<dbReference type="KEGG" id="mch:Mchl_5472"/>
<evidence type="ECO:0000313" key="4">
    <source>
        <dbReference type="Proteomes" id="UP000002385"/>
    </source>
</evidence>
<gene>
    <name evidence="3" type="ordered locus">Mchl_5472</name>
</gene>